<comment type="caution">
    <text evidence="3">The sequence shown here is derived from an EMBL/GenBank/DDBJ whole genome shotgun (WGS) entry which is preliminary data.</text>
</comment>
<gene>
    <name evidence="3" type="ORF">C2S53_018663</name>
</gene>
<feature type="compositionally biased region" description="Basic and acidic residues" evidence="1">
    <location>
        <begin position="484"/>
        <end position="496"/>
    </location>
</feature>
<feature type="region of interest" description="Disordered" evidence="1">
    <location>
        <begin position="471"/>
        <end position="522"/>
    </location>
</feature>
<reference evidence="3 4" key="1">
    <citation type="journal article" date="2021" name="Nat. Commun.">
        <title>Incipient diploidization of the medicinal plant Perilla within 10,000 years.</title>
        <authorList>
            <person name="Zhang Y."/>
            <person name="Shen Q."/>
            <person name="Leng L."/>
            <person name="Zhang D."/>
            <person name="Chen S."/>
            <person name="Shi Y."/>
            <person name="Ning Z."/>
            <person name="Chen S."/>
        </authorList>
    </citation>
    <scope>NUCLEOTIDE SEQUENCE [LARGE SCALE GENOMIC DNA]</scope>
    <source>
        <strain evidence="4">cv. PC099</strain>
    </source>
</reference>
<dbReference type="Proteomes" id="UP001190926">
    <property type="component" value="Unassembled WGS sequence"/>
</dbReference>
<proteinExistence type="predicted"/>
<dbReference type="InterPro" id="IPR018289">
    <property type="entry name" value="MULE_transposase_dom"/>
</dbReference>
<name>A0AAD4ITJ0_PERFH</name>
<feature type="domain" description="MULE transposase" evidence="2">
    <location>
        <begin position="114"/>
        <end position="207"/>
    </location>
</feature>
<dbReference type="AlphaFoldDB" id="A0AAD4ITJ0"/>
<accession>A0AAD4ITJ0</accession>
<dbReference type="Pfam" id="PF10551">
    <property type="entry name" value="MULE"/>
    <property type="match status" value="1"/>
</dbReference>
<evidence type="ECO:0000313" key="3">
    <source>
        <dbReference type="EMBL" id="KAH6820851.1"/>
    </source>
</evidence>
<dbReference type="PANTHER" id="PTHR47718">
    <property type="entry name" value="OS01G0519700 PROTEIN"/>
    <property type="match status" value="1"/>
</dbReference>
<dbReference type="EMBL" id="SDAM02003101">
    <property type="protein sequence ID" value="KAH6820851.1"/>
    <property type="molecule type" value="Genomic_DNA"/>
</dbReference>
<protein>
    <recommendedName>
        <fullName evidence="2">MULE transposase domain-containing protein</fullName>
    </recommendedName>
</protein>
<dbReference type="PANTHER" id="PTHR47718:SF18">
    <property type="entry name" value="PROTEIN FAR1-RELATED SEQUENCE 5-LIKE"/>
    <property type="match status" value="1"/>
</dbReference>
<feature type="compositionally biased region" description="Basic and acidic residues" evidence="1">
    <location>
        <begin position="504"/>
        <end position="514"/>
    </location>
</feature>
<evidence type="ECO:0000313" key="4">
    <source>
        <dbReference type="Proteomes" id="UP001190926"/>
    </source>
</evidence>
<keyword evidence="4" id="KW-1185">Reference proteome</keyword>
<sequence>MKMNSKLEFGHQKFVMDCAKANIGAMGSYKMMKTVAGSYSSIGCSHMQVKNFSRDLKAYDFYADAQMVINKLHKKRELCSGFYFEVEVDENDHLKSLFWADPIARRNFCAFGDVVSFDATYSTNKYNMIFAPFTAKDNHGKCITLAAALMTGESIESYAWVFEAFKKCMLHEPDVLITDQDPAIKVAFKRVFQHTRHRLYMWHIMSKITEKVPVILKKDPDFMKQFCSLVWSVNVEPDVFEESWFISMYNIREMWIPAYSRDLKMGGLFRTTSPSESENSFFRMHMSAHSNLLQFFMYFENALDSQRHDQAKLNNQDLSCRPDFKTMLPFEKHATMDCLYEVDDCVNGISTVKYDKVDLKYESIPQRYIVSRWTKQALLSTGQLISDDVLQSCAAIEENRFTLYDIVFEFYSCLSMADGDLDRSSSLLQAIRDVKCSFKSDGDVDNNLNGKKRLFEEYYQSSLPEQVIIKSPEPVKTKGSGSRLKSDREKNVEKMSKPTRKCRSCGEKGHHDSRNCPGKKKI</sequence>
<organism evidence="3 4">
    <name type="scientific">Perilla frutescens var. hirtella</name>
    <name type="common">Perilla citriodora</name>
    <name type="synonym">Perilla setoyensis</name>
    <dbReference type="NCBI Taxonomy" id="608512"/>
    <lineage>
        <taxon>Eukaryota</taxon>
        <taxon>Viridiplantae</taxon>
        <taxon>Streptophyta</taxon>
        <taxon>Embryophyta</taxon>
        <taxon>Tracheophyta</taxon>
        <taxon>Spermatophyta</taxon>
        <taxon>Magnoliopsida</taxon>
        <taxon>eudicotyledons</taxon>
        <taxon>Gunneridae</taxon>
        <taxon>Pentapetalae</taxon>
        <taxon>asterids</taxon>
        <taxon>lamiids</taxon>
        <taxon>Lamiales</taxon>
        <taxon>Lamiaceae</taxon>
        <taxon>Nepetoideae</taxon>
        <taxon>Elsholtzieae</taxon>
        <taxon>Perilla</taxon>
    </lineage>
</organism>
<evidence type="ECO:0000256" key="1">
    <source>
        <dbReference type="SAM" id="MobiDB-lite"/>
    </source>
</evidence>
<evidence type="ECO:0000259" key="2">
    <source>
        <dbReference type="Pfam" id="PF10551"/>
    </source>
</evidence>